<evidence type="ECO:0000256" key="4">
    <source>
        <dbReference type="ARBA" id="ARBA00005420"/>
    </source>
</evidence>
<gene>
    <name evidence="17" type="primary">DGA1_1</name>
    <name evidence="17" type="ORF">C6P40_002372</name>
</gene>
<evidence type="ECO:0000256" key="11">
    <source>
        <dbReference type="ARBA" id="ARBA00022989"/>
    </source>
</evidence>
<keyword evidence="10 16" id="KW-0256">Endoplasmic reticulum</keyword>
<dbReference type="AlphaFoldDB" id="A0A9P6WHQ9"/>
<dbReference type="Proteomes" id="UP000697127">
    <property type="component" value="Unassembled WGS sequence"/>
</dbReference>
<keyword evidence="14 16" id="KW-0012">Acyltransferase</keyword>
<keyword evidence="6 16" id="KW-0444">Lipid biosynthesis</keyword>
<name>A0A9P6WHQ9_9ASCO</name>
<evidence type="ECO:0000256" key="10">
    <source>
        <dbReference type="ARBA" id="ARBA00022824"/>
    </source>
</evidence>
<proteinExistence type="inferred from homology"/>
<keyword evidence="8" id="KW-0812">Transmembrane</keyword>
<dbReference type="GO" id="GO:0005789">
    <property type="term" value="C:endoplasmic reticulum membrane"/>
    <property type="evidence" value="ECO:0007669"/>
    <property type="project" value="UniProtKB-SubCell"/>
</dbReference>
<comment type="similarity">
    <text evidence="4 16">Belongs to the diacylglycerol acyltransferase family.</text>
</comment>
<keyword evidence="11" id="KW-1133">Transmembrane helix</keyword>
<dbReference type="GO" id="GO:0006071">
    <property type="term" value="P:glycerol metabolic process"/>
    <property type="evidence" value="ECO:0007669"/>
    <property type="project" value="UniProtKB-UniRule"/>
</dbReference>
<keyword evidence="12 16" id="KW-0443">Lipid metabolism</keyword>
<dbReference type="Pfam" id="PF03982">
    <property type="entry name" value="DAGAT"/>
    <property type="match status" value="2"/>
</dbReference>
<evidence type="ECO:0000256" key="16">
    <source>
        <dbReference type="RuleBase" id="RU367023"/>
    </source>
</evidence>
<dbReference type="OrthoDB" id="264532at2759"/>
<evidence type="ECO:0000256" key="12">
    <source>
        <dbReference type="ARBA" id="ARBA00023098"/>
    </source>
</evidence>
<keyword evidence="18" id="KW-1185">Reference proteome</keyword>
<evidence type="ECO:0000256" key="1">
    <source>
        <dbReference type="ARBA" id="ARBA00004477"/>
    </source>
</evidence>
<comment type="pathway">
    <text evidence="2 16">Glycerolipid metabolism; triacylglycerol biosynthesis.</text>
</comment>
<dbReference type="EMBL" id="PUHW01000264">
    <property type="protein sequence ID" value="KAG0687414.1"/>
    <property type="molecule type" value="Genomic_DNA"/>
</dbReference>
<evidence type="ECO:0000256" key="13">
    <source>
        <dbReference type="ARBA" id="ARBA00023136"/>
    </source>
</evidence>
<dbReference type="PANTHER" id="PTHR12317">
    <property type="entry name" value="DIACYLGLYCEROL O-ACYLTRANSFERASE"/>
    <property type="match status" value="1"/>
</dbReference>
<evidence type="ECO:0000313" key="17">
    <source>
        <dbReference type="EMBL" id="KAG0687414.1"/>
    </source>
</evidence>
<evidence type="ECO:0000256" key="7">
    <source>
        <dbReference type="ARBA" id="ARBA00022679"/>
    </source>
</evidence>
<evidence type="ECO:0000256" key="8">
    <source>
        <dbReference type="ARBA" id="ARBA00022692"/>
    </source>
</evidence>
<comment type="pathway">
    <text evidence="3">Lipid metabolism.</text>
</comment>
<comment type="function">
    <text evidence="16">Catalyzes the terminal and only committed step in triacylglycerol synthesis by using diacylglycerol and fatty acyl CoA as substrates.</text>
</comment>
<evidence type="ECO:0000313" key="18">
    <source>
        <dbReference type="Proteomes" id="UP000697127"/>
    </source>
</evidence>
<comment type="catalytic activity">
    <reaction evidence="15 16">
        <text>an acyl-CoA + a 1,2-diacyl-sn-glycerol = a triacyl-sn-glycerol + CoA</text>
        <dbReference type="Rhea" id="RHEA:10868"/>
        <dbReference type="ChEBI" id="CHEBI:17815"/>
        <dbReference type="ChEBI" id="CHEBI:57287"/>
        <dbReference type="ChEBI" id="CHEBI:58342"/>
        <dbReference type="ChEBI" id="CHEBI:64615"/>
        <dbReference type="EC" id="2.3.1.20"/>
    </reaction>
</comment>
<dbReference type="GO" id="GO:0019432">
    <property type="term" value="P:triglyceride biosynthetic process"/>
    <property type="evidence" value="ECO:0007669"/>
    <property type="project" value="UniProtKB-UniRule"/>
</dbReference>
<organism evidence="17 18">
    <name type="scientific">Pichia californica</name>
    <dbReference type="NCBI Taxonomy" id="460514"/>
    <lineage>
        <taxon>Eukaryota</taxon>
        <taxon>Fungi</taxon>
        <taxon>Dikarya</taxon>
        <taxon>Ascomycota</taxon>
        <taxon>Saccharomycotina</taxon>
        <taxon>Pichiomycetes</taxon>
        <taxon>Pichiales</taxon>
        <taxon>Pichiaceae</taxon>
        <taxon>Pichia</taxon>
    </lineage>
</organism>
<evidence type="ECO:0000256" key="15">
    <source>
        <dbReference type="ARBA" id="ARBA00048109"/>
    </source>
</evidence>
<evidence type="ECO:0000256" key="6">
    <source>
        <dbReference type="ARBA" id="ARBA00022516"/>
    </source>
</evidence>
<protein>
    <recommendedName>
        <fullName evidence="5 16">Diacylglycerol O-acyltransferase</fullName>
        <ecNumber evidence="5 16">2.3.1.20</ecNumber>
    </recommendedName>
</protein>
<keyword evidence="9" id="KW-0319">Glycerol metabolism</keyword>
<evidence type="ECO:0000256" key="3">
    <source>
        <dbReference type="ARBA" id="ARBA00005189"/>
    </source>
</evidence>
<comment type="subcellular location">
    <subcellularLocation>
        <location evidence="1 16">Endoplasmic reticulum membrane</location>
        <topology evidence="1 16">Multi-pass membrane protein</topology>
    </subcellularLocation>
</comment>
<accession>A0A9P6WHQ9</accession>
<reference evidence="17" key="1">
    <citation type="submission" date="2020-11" db="EMBL/GenBank/DDBJ databases">
        <title>Kefir isolates.</title>
        <authorList>
            <person name="Marcisauskas S."/>
            <person name="Kim Y."/>
            <person name="Blasche S."/>
        </authorList>
    </citation>
    <scope>NUCLEOTIDE SEQUENCE</scope>
    <source>
        <strain evidence="17">Olga-1</strain>
    </source>
</reference>
<evidence type="ECO:0000256" key="5">
    <source>
        <dbReference type="ARBA" id="ARBA00013244"/>
    </source>
</evidence>
<dbReference type="InterPro" id="IPR007130">
    <property type="entry name" value="DAGAT"/>
</dbReference>
<dbReference type="EC" id="2.3.1.20" evidence="5 16"/>
<sequence length="356" mass="41045">MNYITGEFLSYPEWSFYLPSNIFFFLKSINFTTEKKRIITKEEKIGPKYLFACHPHGVISFGITASLCWGGEDNVWDTKVSDCSISEPFNDVNENDIKSSHKLKSSKSFRSLFPGISNHLLTIPTQFSLPFYRDYIMALGVGLVTKSGISSILRKNHSVTIVVGGAHESLYAKPGANKIVLNRRKGFIRIALELCTKTEEDIIHLTDEEISDNIYNGRWNNSMSDIAIVPVYVFGENNVHNVFNTTEEISENSEIMKTLLKLQLLMKKYTGFTLPLVNSRGVFNYDFGLLPYKRRMDVVTGEPIYIYRKFSKSIKDKVTDEEIDYYHEIYRNKLVELWEKHKGFATEWDENLEIVE</sequence>
<dbReference type="PANTHER" id="PTHR12317:SF0">
    <property type="entry name" value="ACYLTRANSFERASE"/>
    <property type="match status" value="1"/>
</dbReference>
<evidence type="ECO:0000256" key="14">
    <source>
        <dbReference type="ARBA" id="ARBA00023315"/>
    </source>
</evidence>
<evidence type="ECO:0000256" key="9">
    <source>
        <dbReference type="ARBA" id="ARBA00022798"/>
    </source>
</evidence>
<keyword evidence="7" id="KW-0808">Transferase</keyword>
<evidence type="ECO:0000256" key="2">
    <source>
        <dbReference type="ARBA" id="ARBA00004771"/>
    </source>
</evidence>
<keyword evidence="13" id="KW-0472">Membrane</keyword>
<dbReference type="GO" id="GO:0004144">
    <property type="term" value="F:diacylglycerol O-acyltransferase activity"/>
    <property type="evidence" value="ECO:0007669"/>
    <property type="project" value="UniProtKB-UniRule"/>
</dbReference>
<comment type="caution">
    <text evidence="17">The sequence shown here is derived from an EMBL/GenBank/DDBJ whole genome shotgun (WGS) entry which is preliminary data.</text>
</comment>